<name>W6ZZA0_9APIC</name>
<evidence type="ECO:0000256" key="2">
    <source>
        <dbReference type="SAM" id="MobiDB-lite"/>
    </source>
</evidence>
<dbReference type="EMBL" id="KI965493">
    <property type="protein sequence ID" value="EUD64603.1"/>
    <property type="molecule type" value="Genomic_DNA"/>
</dbReference>
<feature type="coiled-coil region" evidence="1">
    <location>
        <begin position="128"/>
        <end position="162"/>
    </location>
</feature>
<feature type="coiled-coil region" evidence="1">
    <location>
        <begin position="540"/>
        <end position="602"/>
    </location>
</feature>
<feature type="compositionally biased region" description="Low complexity" evidence="2">
    <location>
        <begin position="746"/>
        <end position="758"/>
    </location>
</feature>
<organism evidence="3 4">
    <name type="scientific">Plasmodium inui San Antonio 1</name>
    <dbReference type="NCBI Taxonomy" id="1237626"/>
    <lineage>
        <taxon>Eukaryota</taxon>
        <taxon>Sar</taxon>
        <taxon>Alveolata</taxon>
        <taxon>Apicomplexa</taxon>
        <taxon>Aconoidasida</taxon>
        <taxon>Haemosporida</taxon>
        <taxon>Plasmodiidae</taxon>
        <taxon>Plasmodium</taxon>
        <taxon>Plasmodium (Plasmodium)</taxon>
    </lineage>
</organism>
<dbReference type="VEuPathDB" id="PlasmoDB:C922_05018"/>
<feature type="coiled-coil region" evidence="1">
    <location>
        <begin position="488"/>
        <end position="515"/>
    </location>
</feature>
<proteinExistence type="predicted"/>
<evidence type="ECO:0000313" key="3">
    <source>
        <dbReference type="EMBL" id="EUD64603.1"/>
    </source>
</evidence>
<dbReference type="Proteomes" id="UP000030640">
    <property type="component" value="Unassembled WGS sequence"/>
</dbReference>
<accession>W6ZZA0</accession>
<feature type="compositionally biased region" description="Polar residues" evidence="2">
    <location>
        <begin position="883"/>
        <end position="895"/>
    </location>
</feature>
<feature type="coiled-coil region" evidence="1">
    <location>
        <begin position="244"/>
        <end position="292"/>
    </location>
</feature>
<dbReference type="GeneID" id="20040292"/>
<feature type="compositionally biased region" description="Low complexity" evidence="2">
    <location>
        <begin position="766"/>
        <end position="786"/>
    </location>
</feature>
<feature type="region of interest" description="Disordered" evidence="2">
    <location>
        <begin position="870"/>
        <end position="924"/>
    </location>
</feature>
<reference evidence="3 4" key="1">
    <citation type="submission" date="2013-02" db="EMBL/GenBank/DDBJ databases">
        <title>The Genome Sequence of Plasmodium inui San Antonio 1.</title>
        <authorList>
            <consortium name="The Broad Institute Genome Sequencing Platform"/>
            <consortium name="The Broad Institute Genome Sequencing Center for Infectious Disease"/>
            <person name="Neafsey D."/>
            <person name="Cheeseman I."/>
            <person name="Volkman S."/>
            <person name="Adams J."/>
            <person name="Walker B."/>
            <person name="Young S.K."/>
            <person name="Zeng Q."/>
            <person name="Gargeya S."/>
            <person name="Fitzgerald M."/>
            <person name="Haas B."/>
            <person name="Abouelleil A."/>
            <person name="Alvarado L."/>
            <person name="Arachchi H.M."/>
            <person name="Berlin A.M."/>
            <person name="Chapman S.B."/>
            <person name="Dewar J."/>
            <person name="Goldberg J."/>
            <person name="Griggs A."/>
            <person name="Gujja S."/>
            <person name="Hansen M."/>
            <person name="Howarth C."/>
            <person name="Imamovic A."/>
            <person name="Larimer J."/>
            <person name="McCowan C."/>
            <person name="Murphy C."/>
            <person name="Neiman D."/>
            <person name="Pearson M."/>
            <person name="Priest M."/>
            <person name="Roberts A."/>
            <person name="Saif S."/>
            <person name="Shea T."/>
            <person name="Sisk P."/>
            <person name="Sykes S."/>
            <person name="Wortman J."/>
            <person name="Nusbaum C."/>
            <person name="Birren B."/>
        </authorList>
    </citation>
    <scope>NUCLEOTIDE SEQUENCE [LARGE SCALE GENOMIC DNA]</scope>
    <source>
        <strain evidence="3 4">San Antonio 1</strain>
    </source>
</reference>
<protein>
    <submittedName>
        <fullName evidence="3">Uncharacterized protein</fullName>
    </submittedName>
</protein>
<sequence length="924" mass="104656">MLTGECSPNVRNWERRCDADRSGESCHRSSTVKKEFNNRMDAFIEFTDSSRNRISLMESQNKTKKRELEDEYLFLKKIGDVCKLSSDYYLETNVNFHEACENFSILFRAFEESFVNVNNKGDEADVVAEKLSKVEDKVNLQMREIEEAYETSKKELVLLQTDVHYMRNESANIVNKIKEVDYQINQHKEAFESFHILTHLNTERISVLQNDCMKMEEQREEVLRGIEGAAAAAVAARDGLIMDRGHLEEEREALLRKERELSHKKDKLSIRRSEAKSDNDRLKSQMQFMQNQLSSQEYFLSVIKCGLDGSIRTRKELSSVLGGINKEIEDVENLKQAATMEEVEERKKCQEMEDKVKHQDKELEGREMKLEVLSQEEKTMRGKVERERSNASQNLLNQLVKEKKLIDGEIGSYQEEARKLVLREGGKLQGLLGGHVNDLLGGVLGSPLDGILSSVPLLAGKVNTGEPEISTQGENPLDAHSPASEAFLRGLQEAIDRVKEKINEEQNEVWRKEREVKRINGLTSDLRRKVQVQEDKGTKLDTLLKEKKEQFRQLKEKESEVEKELSLMHDRTKKEKLNYEEKQEEATRMEETLIQNKEIEKEQLCLLEKDYHDRKDKLMASSGDGLMMVSSVDKKKLKDDVDAYLANTKVEFDLKKREFEKAEREKYEQMGSQLDGELKRKDDLIAYYEELISRKEKMTVAPGRSDAASHERVIGMGNTKRADSRPHRSALSTERRKSAQPGGTGSAMASPGSGAASTVHRGSNGVNRTSNGVSRSSSGVHRSSNGVDRSMSSVDTSGIGATGANARKPPNAQDTYKFGYFDVTSPGEMRKSMNIPSRSVKSPHIARLLEKIKLRKECQTLVGTKKVPLNQVNSSDGRRSRTIAGSSANRVSTGKSGKGAGRTKPFLNTKAPKSNDSFDLFHHL</sequence>
<gene>
    <name evidence="3" type="ORF">C922_05018</name>
</gene>
<feature type="region of interest" description="Disordered" evidence="2">
    <location>
        <begin position="698"/>
        <end position="817"/>
    </location>
</feature>
<evidence type="ECO:0000256" key="1">
    <source>
        <dbReference type="SAM" id="Coils"/>
    </source>
</evidence>
<keyword evidence="1" id="KW-0175">Coiled coil</keyword>
<dbReference type="OrthoDB" id="372036at2759"/>
<evidence type="ECO:0000313" key="4">
    <source>
        <dbReference type="Proteomes" id="UP000030640"/>
    </source>
</evidence>
<dbReference type="RefSeq" id="XP_008818813.1">
    <property type="nucleotide sequence ID" value="XM_008820591.1"/>
</dbReference>
<dbReference type="AlphaFoldDB" id="W6ZZA0"/>
<keyword evidence="4" id="KW-1185">Reference proteome</keyword>